<evidence type="ECO:0000313" key="3">
    <source>
        <dbReference type="EMBL" id="MCV3274089.1"/>
    </source>
</evidence>
<evidence type="ECO:0000259" key="2">
    <source>
        <dbReference type="PROSITE" id="PS51464"/>
    </source>
</evidence>
<dbReference type="Gene3D" id="3.40.50.10490">
    <property type="entry name" value="Glucose-6-phosphate isomerase like protein, domain 1"/>
    <property type="match status" value="1"/>
</dbReference>
<dbReference type="PROSITE" id="PS51464">
    <property type="entry name" value="SIS"/>
    <property type="match status" value="1"/>
</dbReference>
<protein>
    <submittedName>
        <fullName evidence="3">SIS domain-containing protein</fullName>
    </submittedName>
</protein>
<dbReference type="PANTHER" id="PTHR43443">
    <property type="entry name" value="3-HEXULOSE-6-PHOSPHATE ISOMERASE"/>
    <property type="match status" value="1"/>
</dbReference>
<dbReference type="RefSeq" id="WP_263846294.1">
    <property type="nucleotide sequence ID" value="NZ_JALIEB010000027.1"/>
</dbReference>
<dbReference type="InterPro" id="IPR046348">
    <property type="entry name" value="SIS_dom_sf"/>
</dbReference>
<keyword evidence="4" id="KW-1185">Reference proteome</keyword>
<dbReference type="Proteomes" id="UP001208690">
    <property type="component" value="Unassembled WGS sequence"/>
</dbReference>
<accession>A0ABT3BL50</accession>
<sequence>MVAETPTDLADRLLDELRPGLAPEVLAQIEPLSDRLARAQRIACHGVGREGLMMKALAMRLFHLGCDAHVVGDMTTPPVGDGDVLIVSAGPGQFSTIAALAGVAQEAGAEVICLTAEPAGAVPRAADHVVHVPAQTMAADQGAAATSILPMGSLYEALMFLFCELLVLDLRDRLDVAPDAMRANHTNLE</sequence>
<dbReference type="PANTHER" id="PTHR43443:SF1">
    <property type="entry name" value="3-HEXULOSE-6-PHOSPHATE ISOMERASE"/>
    <property type="match status" value="1"/>
</dbReference>
<feature type="domain" description="SIS" evidence="2">
    <location>
        <begin position="32"/>
        <end position="176"/>
    </location>
</feature>
<proteinExistence type="inferred from homology"/>
<comment type="similarity">
    <text evidence="1">Belongs to the SIS family. PHI subfamily.</text>
</comment>
<reference evidence="3 4" key="1">
    <citation type="submission" date="2022-04" db="EMBL/GenBank/DDBJ databases">
        <title>Roseobacter sp. WL0113 is a bacterium isolated from neritic sediment.</title>
        <authorList>
            <person name="Wang L."/>
            <person name="He W."/>
            <person name="Zhang D.-F."/>
        </authorList>
    </citation>
    <scope>NUCLEOTIDE SEQUENCE [LARGE SCALE GENOMIC DNA]</scope>
    <source>
        <strain evidence="3 4">WL0113</strain>
    </source>
</reference>
<evidence type="ECO:0000313" key="4">
    <source>
        <dbReference type="Proteomes" id="UP001208690"/>
    </source>
</evidence>
<evidence type="ECO:0000256" key="1">
    <source>
        <dbReference type="ARBA" id="ARBA00009235"/>
    </source>
</evidence>
<organism evidence="3 4">
    <name type="scientific">Roseobacter sinensis</name>
    <dbReference type="NCBI Taxonomy" id="2931391"/>
    <lineage>
        <taxon>Bacteria</taxon>
        <taxon>Pseudomonadati</taxon>
        <taxon>Pseudomonadota</taxon>
        <taxon>Alphaproteobacteria</taxon>
        <taxon>Rhodobacterales</taxon>
        <taxon>Roseobacteraceae</taxon>
        <taxon>Roseobacter</taxon>
    </lineage>
</organism>
<comment type="caution">
    <text evidence="3">The sequence shown here is derived from an EMBL/GenBank/DDBJ whole genome shotgun (WGS) entry which is preliminary data.</text>
</comment>
<name>A0ABT3BL50_9RHOB</name>
<dbReference type="Pfam" id="PF01380">
    <property type="entry name" value="SIS"/>
    <property type="match status" value="1"/>
</dbReference>
<dbReference type="SUPFAM" id="SSF53697">
    <property type="entry name" value="SIS domain"/>
    <property type="match status" value="1"/>
</dbReference>
<dbReference type="InterPro" id="IPR017552">
    <property type="entry name" value="PHI/rmpB"/>
</dbReference>
<gene>
    <name evidence="3" type="ORF">MUB52_21860</name>
</gene>
<dbReference type="EMBL" id="JALIEB010000027">
    <property type="protein sequence ID" value="MCV3274089.1"/>
    <property type="molecule type" value="Genomic_DNA"/>
</dbReference>
<dbReference type="InterPro" id="IPR001347">
    <property type="entry name" value="SIS_dom"/>
</dbReference>